<feature type="transmembrane region" description="Helical" evidence="1">
    <location>
        <begin position="299"/>
        <end position="324"/>
    </location>
</feature>
<feature type="transmembrane region" description="Helical" evidence="1">
    <location>
        <begin position="136"/>
        <end position="155"/>
    </location>
</feature>
<evidence type="ECO:0008006" key="4">
    <source>
        <dbReference type="Google" id="ProtNLM"/>
    </source>
</evidence>
<dbReference type="OrthoDB" id="7010242at2"/>
<feature type="transmembrane region" description="Helical" evidence="1">
    <location>
        <begin position="374"/>
        <end position="396"/>
    </location>
</feature>
<dbReference type="AlphaFoldDB" id="A0A239IK19"/>
<feature type="transmembrane region" description="Helical" evidence="1">
    <location>
        <begin position="408"/>
        <end position="428"/>
    </location>
</feature>
<protein>
    <recommendedName>
        <fullName evidence="4">O-Antigen ligase</fullName>
    </recommendedName>
</protein>
<reference evidence="3" key="1">
    <citation type="submission" date="2017-06" db="EMBL/GenBank/DDBJ databases">
        <authorList>
            <person name="Varghese N."/>
            <person name="Submissions S."/>
        </authorList>
    </citation>
    <scope>NUCLEOTIDE SEQUENCE [LARGE SCALE GENOMIC DNA]</scope>
    <source>
        <strain evidence="3">LNB2</strain>
    </source>
</reference>
<evidence type="ECO:0000313" key="3">
    <source>
        <dbReference type="Proteomes" id="UP000198281"/>
    </source>
</evidence>
<gene>
    <name evidence="2" type="ORF">SAMN06295912_12524</name>
</gene>
<evidence type="ECO:0000313" key="2">
    <source>
        <dbReference type="EMBL" id="SNS93990.1"/>
    </source>
</evidence>
<proteinExistence type="predicted"/>
<feature type="transmembrane region" description="Helical" evidence="1">
    <location>
        <begin position="85"/>
        <end position="105"/>
    </location>
</feature>
<organism evidence="2 3">
    <name type="scientific">Edaphosphingomonas laterariae</name>
    <dbReference type="NCBI Taxonomy" id="861865"/>
    <lineage>
        <taxon>Bacteria</taxon>
        <taxon>Pseudomonadati</taxon>
        <taxon>Pseudomonadota</taxon>
        <taxon>Alphaproteobacteria</taxon>
        <taxon>Sphingomonadales</taxon>
        <taxon>Rhizorhabdaceae</taxon>
        <taxon>Edaphosphingomonas</taxon>
    </lineage>
</organism>
<feature type="transmembrane region" description="Helical" evidence="1">
    <location>
        <begin position="224"/>
        <end position="242"/>
    </location>
</feature>
<dbReference type="RefSeq" id="WP_089220747.1">
    <property type="nucleotide sequence ID" value="NZ_FZOS01000025.1"/>
</dbReference>
<accession>A0A239IK19</accession>
<evidence type="ECO:0000256" key="1">
    <source>
        <dbReference type="SAM" id="Phobius"/>
    </source>
</evidence>
<dbReference type="EMBL" id="FZOS01000025">
    <property type="protein sequence ID" value="SNS93990.1"/>
    <property type="molecule type" value="Genomic_DNA"/>
</dbReference>
<dbReference type="Proteomes" id="UP000198281">
    <property type="component" value="Unassembled WGS sequence"/>
</dbReference>
<keyword evidence="1" id="KW-1133">Transmembrane helix</keyword>
<feature type="transmembrane region" description="Helical" evidence="1">
    <location>
        <begin position="254"/>
        <end position="279"/>
    </location>
</feature>
<sequence length="489" mass="51174">MSLTIIGIIQLAIGVLLLLFGQLRSMFLFLLLSGLFGGSASLLLPALGGSSMPPVQFALMFVYARLLLPGGGQLSKISDAFRANVVLALFTLYGVAAAFVAPRIFAGAINVTPLRPAQWVGGLFYVEPLQPSSQNITSAVYLVTTLLGAVAAYVVCRGRGGADMLVRGGVICAWIHGASGVIEAATRGTPVSAVFEFVRNANYSQVQQTVGQFIRINGFLPEPAAYAAVGFTWFVFTSECWYRSIRPRSTGAAAMMLGLILFFSTSSSAYVALAAYAAFFVLRLIISPHQLDSRRLGQVGMIALAGVLATALAMAMSPQVMAAIGDMVSDMTVGKGQSESGEQRLFWAMQGWHAFLASGGLGVGPGSFRSSSLLMAILGSMGVIGIGSFAFYLGVVLQPMRASTWKPVTDPATAISAAAGCTAVLTLIPPMFTSLTAVPGMDFAIFAGAALALRPALEAHRRHPRIVRRAAISEAGASPDGTLSSASPR</sequence>
<keyword evidence="1" id="KW-0812">Transmembrane</keyword>
<name>A0A239IK19_9SPHN</name>
<keyword evidence="3" id="KW-1185">Reference proteome</keyword>
<keyword evidence="1" id="KW-0472">Membrane</keyword>